<organism evidence="1 2">
    <name type="scientific">Araneus ventricosus</name>
    <name type="common">Orbweaver spider</name>
    <name type="synonym">Epeira ventricosa</name>
    <dbReference type="NCBI Taxonomy" id="182803"/>
    <lineage>
        <taxon>Eukaryota</taxon>
        <taxon>Metazoa</taxon>
        <taxon>Ecdysozoa</taxon>
        <taxon>Arthropoda</taxon>
        <taxon>Chelicerata</taxon>
        <taxon>Arachnida</taxon>
        <taxon>Araneae</taxon>
        <taxon>Araneomorphae</taxon>
        <taxon>Entelegynae</taxon>
        <taxon>Araneoidea</taxon>
        <taxon>Araneidae</taxon>
        <taxon>Araneus</taxon>
    </lineage>
</organism>
<gene>
    <name evidence="1" type="ORF">AVEN_240511_1</name>
</gene>
<dbReference type="AlphaFoldDB" id="A0A4Y2R7B2"/>
<evidence type="ECO:0000313" key="2">
    <source>
        <dbReference type="Proteomes" id="UP000499080"/>
    </source>
</evidence>
<sequence length="103" mass="12102">MMKDGINEDWNRKWKLDKRCDPDKSEWREDEIKGMIEEVKGEVQKKIEEVEGKVEMRIEEVEHNVQGKIGDIERQLSELEDKTLGSSVNPEVMYSRPTVKPLT</sequence>
<evidence type="ECO:0000313" key="1">
    <source>
        <dbReference type="EMBL" id="GBN71657.1"/>
    </source>
</evidence>
<accession>A0A4Y2R7B2</accession>
<comment type="caution">
    <text evidence="1">The sequence shown here is derived from an EMBL/GenBank/DDBJ whole genome shotgun (WGS) entry which is preliminary data.</text>
</comment>
<protein>
    <submittedName>
        <fullName evidence="1">Uncharacterized protein</fullName>
    </submittedName>
</protein>
<dbReference type="Proteomes" id="UP000499080">
    <property type="component" value="Unassembled WGS sequence"/>
</dbReference>
<dbReference type="EMBL" id="BGPR01016054">
    <property type="protein sequence ID" value="GBN71657.1"/>
    <property type="molecule type" value="Genomic_DNA"/>
</dbReference>
<dbReference type="OrthoDB" id="425619at2759"/>
<keyword evidence="2" id="KW-1185">Reference proteome</keyword>
<name>A0A4Y2R7B2_ARAVE</name>
<dbReference type="Gene3D" id="1.20.120.20">
    <property type="entry name" value="Apolipoprotein"/>
    <property type="match status" value="1"/>
</dbReference>
<proteinExistence type="predicted"/>
<reference evidence="1 2" key="1">
    <citation type="journal article" date="2019" name="Sci. Rep.">
        <title>Orb-weaving spider Araneus ventricosus genome elucidates the spidroin gene catalogue.</title>
        <authorList>
            <person name="Kono N."/>
            <person name="Nakamura H."/>
            <person name="Ohtoshi R."/>
            <person name="Moran D.A.P."/>
            <person name="Shinohara A."/>
            <person name="Yoshida Y."/>
            <person name="Fujiwara M."/>
            <person name="Mori M."/>
            <person name="Tomita M."/>
            <person name="Arakawa K."/>
        </authorList>
    </citation>
    <scope>NUCLEOTIDE SEQUENCE [LARGE SCALE GENOMIC DNA]</scope>
</reference>